<dbReference type="InterPro" id="IPR044693">
    <property type="entry name" value="SGO_plant"/>
</dbReference>
<keyword evidence="2" id="KW-0159">Chromosome partition</keyword>
<evidence type="ECO:0000256" key="2">
    <source>
        <dbReference type="ARBA" id="ARBA00022829"/>
    </source>
</evidence>
<dbReference type="Proteomes" id="UP000326939">
    <property type="component" value="Chromosome 9"/>
</dbReference>
<protein>
    <recommendedName>
        <fullName evidence="5">Shugoshin C-terminal domain-containing protein</fullName>
    </recommendedName>
</protein>
<feature type="compositionally biased region" description="Basic and acidic residues" evidence="4">
    <location>
        <begin position="300"/>
        <end position="309"/>
    </location>
</feature>
<dbReference type="Pfam" id="PF07557">
    <property type="entry name" value="Shugoshin_C"/>
    <property type="match status" value="1"/>
</dbReference>
<dbReference type="EMBL" id="VDCV01000009">
    <property type="protein sequence ID" value="KAB5540634.1"/>
    <property type="molecule type" value="Genomic_DNA"/>
</dbReference>
<dbReference type="GO" id="GO:0000775">
    <property type="term" value="C:chromosome, centromeric region"/>
    <property type="evidence" value="ECO:0007669"/>
    <property type="project" value="InterPro"/>
</dbReference>
<evidence type="ECO:0000256" key="3">
    <source>
        <dbReference type="SAM" id="Coils"/>
    </source>
</evidence>
<sequence length="346" mass="39901">MKGERMAKRSSFGNIMRRRLSDITNTQAQPKLVGLVEEQPQISESNEDLINQLLQEKQEKEMLLKLVEERKYPLVCSFVWLLGKKIMGNWGNKIIELSGNKLRDLRMNYQKLQAQNWNLAQSNSQMLAELNLGREKLKALQHEIVCKEALLKAKNLTPQGNEDMNCQNVVSQEVEKTEEEEYAANNDIKPCSRSRRRTGRSRCKNLHLKWLLNTGVFFCFSISDTRYSQMKPAAMGPSTTNRQKEKAESKRRCVRRQSARSQEREPAENLFEIEDVKFPVSNSRDKSMKENGLTPPSSITKEEICEPRNEAQGSHRSSIGRPSRKAAEKVQSYKEVPINVKMRRAE</sequence>
<dbReference type="GO" id="GO:0034090">
    <property type="term" value="P:maintenance of meiotic sister chromatid cohesion"/>
    <property type="evidence" value="ECO:0007669"/>
    <property type="project" value="InterPro"/>
</dbReference>
<evidence type="ECO:0000256" key="1">
    <source>
        <dbReference type="ARBA" id="ARBA00010845"/>
    </source>
</evidence>
<feature type="region of interest" description="Disordered" evidence="4">
    <location>
        <begin position="230"/>
        <end position="268"/>
    </location>
</feature>
<name>A0A5N5LD60_9ROSI</name>
<reference evidence="7" key="1">
    <citation type="journal article" date="2019" name="Gigascience">
        <title>De novo genome assembly of the endangered Acer yangbiense, a plant species with extremely small populations endemic to Yunnan Province, China.</title>
        <authorList>
            <person name="Yang J."/>
            <person name="Wariss H.M."/>
            <person name="Tao L."/>
            <person name="Zhang R."/>
            <person name="Yun Q."/>
            <person name="Hollingsworth P."/>
            <person name="Dao Z."/>
            <person name="Luo G."/>
            <person name="Guo H."/>
            <person name="Ma Y."/>
            <person name="Sun W."/>
        </authorList>
    </citation>
    <scope>NUCLEOTIDE SEQUENCE [LARGE SCALE GENOMIC DNA]</scope>
    <source>
        <strain evidence="7">cv. br00</strain>
    </source>
</reference>
<dbReference type="PANTHER" id="PTHR34373">
    <property type="entry name" value="SHUGOSHIN 2"/>
    <property type="match status" value="1"/>
</dbReference>
<accession>A0A5N5LD60</accession>
<evidence type="ECO:0000259" key="5">
    <source>
        <dbReference type="Pfam" id="PF07557"/>
    </source>
</evidence>
<evidence type="ECO:0000313" key="6">
    <source>
        <dbReference type="EMBL" id="KAB5540634.1"/>
    </source>
</evidence>
<dbReference type="GO" id="GO:0045144">
    <property type="term" value="P:meiotic sister chromatid segregation"/>
    <property type="evidence" value="ECO:0007669"/>
    <property type="project" value="InterPro"/>
</dbReference>
<feature type="compositionally biased region" description="Basic and acidic residues" evidence="4">
    <location>
        <begin position="242"/>
        <end position="251"/>
    </location>
</feature>
<keyword evidence="7" id="KW-1185">Reference proteome</keyword>
<evidence type="ECO:0000313" key="7">
    <source>
        <dbReference type="Proteomes" id="UP000326939"/>
    </source>
</evidence>
<dbReference type="PANTHER" id="PTHR34373:SF8">
    <property type="entry name" value="SHUGOSHIN"/>
    <property type="match status" value="1"/>
</dbReference>
<feature type="region of interest" description="Disordered" evidence="4">
    <location>
        <begin position="282"/>
        <end position="333"/>
    </location>
</feature>
<organism evidence="6 7">
    <name type="scientific">Salix brachista</name>
    <dbReference type="NCBI Taxonomy" id="2182728"/>
    <lineage>
        <taxon>Eukaryota</taxon>
        <taxon>Viridiplantae</taxon>
        <taxon>Streptophyta</taxon>
        <taxon>Embryophyta</taxon>
        <taxon>Tracheophyta</taxon>
        <taxon>Spermatophyta</taxon>
        <taxon>Magnoliopsida</taxon>
        <taxon>eudicotyledons</taxon>
        <taxon>Gunneridae</taxon>
        <taxon>Pentapetalae</taxon>
        <taxon>rosids</taxon>
        <taxon>fabids</taxon>
        <taxon>Malpighiales</taxon>
        <taxon>Salicaceae</taxon>
        <taxon>Saliceae</taxon>
        <taxon>Salix</taxon>
    </lineage>
</organism>
<evidence type="ECO:0000256" key="4">
    <source>
        <dbReference type="SAM" id="MobiDB-lite"/>
    </source>
</evidence>
<dbReference type="GO" id="GO:0005634">
    <property type="term" value="C:nucleus"/>
    <property type="evidence" value="ECO:0007669"/>
    <property type="project" value="InterPro"/>
</dbReference>
<feature type="domain" description="Shugoshin C-terminal" evidence="5">
    <location>
        <begin position="320"/>
        <end position="344"/>
    </location>
</feature>
<proteinExistence type="inferred from homology"/>
<dbReference type="InterPro" id="IPR011515">
    <property type="entry name" value="Shugoshin_C"/>
</dbReference>
<gene>
    <name evidence="6" type="ORF">DKX38_013608</name>
</gene>
<comment type="similarity">
    <text evidence="1">Belongs to the shugoshin family.</text>
</comment>
<keyword evidence="3" id="KW-0175">Coiled coil</keyword>
<feature type="coiled-coil region" evidence="3">
    <location>
        <begin position="95"/>
        <end position="122"/>
    </location>
</feature>
<comment type="caution">
    <text evidence="6">The sequence shown here is derived from an EMBL/GenBank/DDBJ whole genome shotgun (WGS) entry which is preliminary data.</text>
</comment>
<dbReference type="AlphaFoldDB" id="A0A5N5LD60"/>